<keyword evidence="4 9" id="KW-0732">Signal</keyword>
<reference evidence="11 12" key="1">
    <citation type="submission" date="2018-02" db="EMBL/GenBank/DDBJ databases">
        <title>Genome sequence of the basidiomycete white-rot fungus Phlebia centrifuga.</title>
        <authorList>
            <person name="Granchi Z."/>
            <person name="Peng M."/>
            <person name="de Vries R.P."/>
            <person name="Hilden K."/>
            <person name="Makela M.R."/>
            <person name="Grigoriev I."/>
            <person name="Riley R."/>
        </authorList>
    </citation>
    <scope>NUCLEOTIDE SEQUENCE [LARGE SCALE GENOMIC DNA]</scope>
    <source>
        <strain evidence="11 12">FBCC195</strain>
    </source>
</reference>
<dbReference type="InterPro" id="IPR009011">
    <property type="entry name" value="Man6P_isomerase_rcpt-bd_dom_sf"/>
</dbReference>
<dbReference type="EMBL" id="MLYV02001019">
    <property type="protein sequence ID" value="PSR74175.1"/>
    <property type="molecule type" value="Genomic_DNA"/>
</dbReference>
<dbReference type="Proteomes" id="UP000186601">
    <property type="component" value="Unassembled WGS sequence"/>
</dbReference>
<dbReference type="AlphaFoldDB" id="A0A2R6NP62"/>
<evidence type="ECO:0000256" key="2">
    <source>
        <dbReference type="ARBA" id="ARBA00009918"/>
    </source>
</evidence>
<evidence type="ECO:0000256" key="1">
    <source>
        <dbReference type="ARBA" id="ARBA00004367"/>
    </source>
</evidence>
<dbReference type="InterPro" id="IPR045149">
    <property type="entry name" value="OS-9-like"/>
</dbReference>
<protein>
    <recommendedName>
        <fullName evidence="3">Protein OS-9 homolog</fullName>
    </recommendedName>
</protein>
<comment type="subcellular location">
    <subcellularLocation>
        <location evidence="1">Endoplasmic reticulum membrane</location>
        <topology evidence="1">Peripheral membrane protein</topology>
        <orientation evidence="1">Lumenal side</orientation>
    </subcellularLocation>
</comment>
<keyword evidence="7" id="KW-1015">Disulfide bond</keyword>
<evidence type="ECO:0000313" key="11">
    <source>
        <dbReference type="EMBL" id="PSR74175.1"/>
    </source>
</evidence>
<feature type="region of interest" description="Disordered" evidence="8">
    <location>
        <begin position="326"/>
        <end position="361"/>
    </location>
</feature>
<evidence type="ECO:0000256" key="4">
    <source>
        <dbReference type="ARBA" id="ARBA00022729"/>
    </source>
</evidence>
<comment type="similarity">
    <text evidence="2">Belongs to the OS-9 family.</text>
</comment>
<dbReference type="PROSITE" id="PS51914">
    <property type="entry name" value="MRH"/>
    <property type="match status" value="1"/>
</dbReference>
<feature type="signal peptide" evidence="9">
    <location>
        <begin position="1"/>
        <end position="21"/>
    </location>
</feature>
<evidence type="ECO:0000313" key="12">
    <source>
        <dbReference type="Proteomes" id="UP000186601"/>
    </source>
</evidence>
<proteinExistence type="inferred from homology"/>
<evidence type="ECO:0000256" key="5">
    <source>
        <dbReference type="ARBA" id="ARBA00022734"/>
    </source>
</evidence>
<keyword evidence="6" id="KW-0256">Endoplasmic reticulum</keyword>
<evidence type="ECO:0000259" key="10">
    <source>
        <dbReference type="PROSITE" id="PS51914"/>
    </source>
</evidence>
<dbReference type="PANTHER" id="PTHR15414:SF0">
    <property type="entry name" value="ENDOPLASMIC RETICULUM LECTIN 1"/>
    <property type="match status" value="1"/>
</dbReference>
<comment type="caution">
    <text evidence="11">The sequence shown here is derived from an EMBL/GenBank/DDBJ whole genome shotgun (WGS) entry which is preliminary data.</text>
</comment>
<evidence type="ECO:0000256" key="6">
    <source>
        <dbReference type="ARBA" id="ARBA00022824"/>
    </source>
</evidence>
<dbReference type="STRING" id="98765.A0A2R6NP62"/>
<dbReference type="OrthoDB" id="448954at2759"/>
<dbReference type="InterPro" id="IPR044865">
    <property type="entry name" value="MRH_dom"/>
</dbReference>
<feature type="compositionally biased region" description="Basic and acidic residues" evidence="8">
    <location>
        <begin position="441"/>
        <end position="472"/>
    </location>
</feature>
<feature type="chain" id="PRO_5015346583" description="Protein OS-9 homolog" evidence="9">
    <location>
        <begin position="22"/>
        <end position="472"/>
    </location>
</feature>
<evidence type="ECO:0000256" key="9">
    <source>
        <dbReference type="SAM" id="SignalP"/>
    </source>
</evidence>
<dbReference type="Pfam" id="PF07915">
    <property type="entry name" value="PRKCSH"/>
    <property type="match status" value="1"/>
</dbReference>
<dbReference type="Gene3D" id="2.70.130.10">
    <property type="entry name" value="Mannose-6-phosphate receptor binding domain"/>
    <property type="match status" value="1"/>
</dbReference>
<gene>
    <name evidence="11" type="ORF">PHLCEN_2v10131</name>
</gene>
<feature type="domain" description="MRH" evidence="10">
    <location>
        <begin position="156"/>
        <end position="298"/>
    </location>
</feature>
<organism evidence="11 12">
    <name type="scientific">Hermanssonia centrifuga</name>
    <dbReference type="NCBI Taxonomy" id="98765"/>
    <lineage>
        <taxon>Eukaryota</taxon>
        <taxon>Fungi</taxon>
        <taxon>Dikarya</taxon>
        <taxon>Basidiomycota</taxon>
        <taxon>Agaricomycotina</taxon>
        <taxon>Agaricomycetes</taxon>
        <taxon>Polyporales</taxon>
        <taxon>Meruliaceae</taxon>
        <taxon>Hermanssonia</taxon>
    </lineage>
</organism>
<dbReference type="GO" id="GO:0030970">
    <property type="term" value="P:retrograde protein transport, ER to cytosol"/>
    <property type="evidence" value="ECO:0007669"/>
    <property type="project" value="TreeGrafter"/>
</dbReference>
<dbReference type="GO" id="GO:0030968">
    <property type="term" value="P:endoplasmic reticulum unfolded protein response"/>
    <property type="evidence" value="ECO:0007669"/>
    <property type="project" value="InterPro"/>
</dbReference>
<dbReference type="SUPFAM" id="SSF50911">
    <property type="entry name" value="Mannose 6-phosphate receptor domain"/>
    <property type="match status" value="1"/>
</dbReference>
<keyword evidence="5" id="KW-0430">Lectin</keyword>
<dbReference type="PANTHER" id="PTHR15414">
    <property type="entry name" value="OS-9-RELATED"/>
    <property type="match status" value="1"/>
</dbReference>
<keyword evidence="12" id="KW-1185">Reference proteome</keyword>
<accession>A0A2R6NP62</accession>
<name>A0A2R6NP62_9APHY</name>
<evidence type="ECO:0000256" key="7">
    <source>
        <dbReference type="ARBA" id="ARBA00023157"/>
    </source>
</evidence>
<dbReference type="GO" id="GO:0005789">
    <property type="term" value="C:endoplasmic reticulum membrane"/>
    <property type="evidence" value="ECO:0007669"/>
    <property type="project" value="UniProtKB-SubCell"/>
</dbReference>
<dbReference type="GO" id="GO:0030246">
    <property type="term" value="F:carbohydrate binding"/>
    <property type="evidence" value="ECO:0007669"/>
    <property type="project" value="UniProtKB-KW"/>
</dbReference>
<sequence>MRLGTLAVSILPISLWTLVAARLQHHSLVPEDPYAFPKYRVTFLHGLPVPNNTAQKWLQSGLHGGELEFLEQPWEEDHRWRTPSMKSIDDGTDHEADNTETNVSNYKLELMKMGPRTSYLCLIPPPPVETSPIAAEDPSTDITPVHTWSLLQPLSGTCLYHRQAWFTYSYCHNSHVRQFHELAKPQAHHPGEYRPEEDTAWEAYTLGRAPPTLEPGADLTVAQEAALAANVELARNAGSRYLVQRWGDGTYCEKIGRKREIEIQFHCSMTMTDTILFVKETQTCHYILHIATPRLCGEPGFRSRHDAHEQTNIRCREIVSSETYASADRSLPAADGPFRMPKRAPKPVIAPPPEEDKDKQEKALLTQAQHETLRKAIETLMANGELKAGEVIIQPFGEGDEEFVVEFIDYLNGEEDEEGTLHPQAPSLDEILRAAGLLDSKGPKKQPDSRDQDREDDEDKKTAKEPHTRDEL</sequence>
<evidence type="ECO:0000256" key="8">
    <source>
        <dbReference type="SAM" id="MobiDB-lite"/>
    </source>
</evidence>
<feature type="region of interest" description="Disordered" evidence="8">
    <location>
        <begin position="435"/>
        <end position="472"/>
    </location>
</feature>
<dbReference type="InterPro" id="IPR012913">
    <property type="entry name" value="OS9-like_dom"/>
</dbReference>
<dbReference type="GO" id="GO:0005788">
    <property type="term" value="C:endoplasmic reticulum lumen"/>
    <property type="evidence" value="ECO:0007669"/>
    <property type="project" value="TreeGrafter"/>
</dbReference>
<evidence type="ECO:0000256" key="3">
    <source>
        <dbReference type="ARBA" id="ARBA00018727"/>
    </source>
</evidence>